<reference evidence="2" key="1">
    <citation type="journal article" date="2014" name="Front. Microbiol.">
        <title>High frequency of phylogenetically diverse reductive dehalogenase-homologous genes in deep subseafloor sedimentary metagenomes.</title>
        <authorList>
            <person name="Kawai M."/>
            <person name="Futagami T."/>
            <person name="Toyoda A."/>
            <person name="Takaki Y."/>
            <person name="Nishi S."/>
            <person name="Hori S."/>
            <person name="Arai W."/>
            <person name="Tsubouchi T."/>
            <person name="Morono Y."/>
            <person name="Uchiyama I."/>
            <person name="Ito T."/>
            <person name="Fujiyama A."/>
            <person name="Inagaki F."/>
            <person name="Takami H."/>
        </authorList>
    </citation>
    <scope>NUCLEOTIDE SEQUENCE</scope>
    <source>
        <strain evidence="2">Expedition CK06-06</strain>
    </source>
</reference>
<dbReference type="Pfam" id="PF04326">
    <property type="entry name" value="SLFN_AlbA_2"/>
    <property type="match status" value="1"/>
</dbReference>
<dbReference type="InterPro" id="IPR038461">
    <property type="entry name" value="Schlafen_AlbA_2_dom_sf"/>
</dbReference>
<protein>
    <recommendedName>
        <fullName evidence="1">Schlafen AlbA-2 domain-containing protein</fullName>
    </recommendedName>
</protein>
<name>X1HDI2_9ZZZZ</name>
<dbReference type="AlphaFoldDB" id="X1HDI2"/>
<evidence type="ECO:0000259" key="1">
    <source>
        <dbReference type="Pfam" id="PF04326"/>
    </source>
</evidence>
<feature type="domain" description="Schlafen AlbA-2" evidence="1">
    <location>
        <begin position="1"/>
        <end position="84"/>
    </location>
</feature>
<sequence length="145" mass="16240">MIVFGVENGTRRLVGIPNPQGVETGIVNIIRDRCSLDVMPCIEFVSYQHMEFVVVTCPQGARKPYLVSRETRPYIRVGSSNREAQDEEIRRMYIEGSEGGFEGLPSLGATLADLSEALIAAYIRRREEMSGQSLDLSWVSSLLWV</sequence>
<comment type="caution">
    <text evidence="2">The sequence shown here is derived from an EMBL/GenBank/DDBJ whole genome shotgun (WGS) entry which is preliminary data.</text>
</comment>
<gene>
    <name evidence="2" type="ORF">S03H2_23199</name>
</gene>
<dbReference type="EMBL" id="BARU01012636">
    <property type="protein sequence ID" value="GAH43373.1"/>
    <property type="molecule type" value="Genomic_DNA"/>
</dbReference>
<accession>X1HDI2</accession>
<dbReference type="PANTHER" id="PTHR30595:SF6">
    <property type="entry name" value="SCHLAFEN ALBA-2 DOMAIN-CONTAINING PROTEIN"/>
    <property type="match status" value="1"/>
</dbReference>
<evidence type="ECO:0000313" key="2">
    <source>
        <dbReference type="EMBL" id="GAH43373.1"/>
    </source>
</evidence>
<organism evidence="2">
    <name type="scientific">marine sediment metagenome</name>
    <dbReference type="NCBI Taxonomy" id="412755"/>
    <lineage>
        <taxon>unclassified sequences</taxon>
        <taxon>metagenomes</taxon>
        <taxon>ecological metagenomes</taxon>
    </lineage>
</organism>
<proteinExistence type="predicted"/>
<dbReference type="PANTHER" id="PTHR30595">
    <property type="entry name" value="GLPR-RELATED TRANSCRIPTIONAL REPRESSOR"/>
    <property type="match status" value="1"/>
</dbReference>
<dbReference type="Gene3D" id="3.30.950.30">
    <property type="entry name" value="Schlafen, AAA domain"/>
    <property type="match status" value="1"/>
</dbReference>
<dbReference type="InterPro" id="IPR007421">
    <property type="entry name" value="Schlafen_AlbA_2_dom"/>
</dbReference>